<gene>
    <name evidence="1" type="ORF">GCM10011496_09150</name>
</gene>
<reference evidence="1" key="1">
    <citation type="journal article" date="2014" name="Int. J. Syst. Evol. Microbiol.">
        <title>Complete genome sequence of Corynebacterium casei LMG S-19264T (=DSM 44701T), isolated from a smear-ripened cheese.</title>
        <authorList>
            <consortium name="US DOE Joint Genome Institute (JGI-PGF)"/>
            <person name="Walter F."/>
            <person name="Albersmeier A."/>
            <person name="Kalinowski J."/>
            <person name="Ruckert C."/>
        </authorList>
    </citation>
    <scope>NUCLEOTIDE SEQUENCE</scope>
    <source>
        <strain evidence="1">CGMCC 1.15322</strain>
    </source>
</reference>
<comment type="caution">
    <text evidence="1">The sequence shown here is derived from an EMBL/GenBank/DDBJ whole genome shotgun (WGS) entry which is preliminary data.</text>
</comment>
<dbReference type="EMBL" id="BMIG01000002">
    <property type="protein sequence ID" value="GGA90413.1"/>
    <property type="molecule type" value="Genomic_DNA"/>
</dbReference>
<dbReference type="AlphaFoldDB" id="A0A916S9I5"/>
<accession>A0A916S9I5</accession>
<name>A0A916S9I5_9BURK</name>
<organism evidence="1 2">
    <name type="scientific">Polaromonas eurypsychrophila</name>
    <dbReference type="NCBI Taxonomy" id="1614635"/>
    <lineage>
        <taxon>Bacteria</taxon>
        <taxon>Pseudomonadati</taxon>
        <taxon>Pseudomonadota</taxon>
        <taxon>Betaproteobacteria</taxon>
        <taxon>Burkholderiales</taxon>
        <taxon>Comamonadaceae</taxon>
        <taxon>Polaromonas</taxon>
    </lineage>
</organism>
<sequence>MLELLVVLTIMAMATAGVSLVLRDNSDTALEREAQRLVALFESARAQSRASGVAVRWHTTPEGFRFEGLPPGALPGRWLTQGMEVYGNLSVQLGPEPIIGAQAVELVNNQQPERTLRIATNGLRPFVVQARDQP</sequence>
<keyword evidence="2" id="KW-1185">Reference proteome</keyword>
<reference evidence="1" key="2">
    <citation type="submission" date="2020-09" db="EMBL/GenBank/DDBJ databases">
        <authorList>
            <person name="Sun Q."/>
            <person name="Zhou Y."/>
        </authorList>
    </citation>
    <scope>NUCLEOTIDE SEQUENCE</scope>
    <source>
        <strain evidence="1">CGMCC 1.15322</strain>
    </source>
</reference>
<evidence type="ECO:0000313" key="1">
    <source>
        <dbReference type="EMBL" id="GGA90413.1"/>
    </source>
</evidence>
<evidence type="ECO:0000313" key="2">
    <source>
        <dbReference type="Proteomes" id="UP000620596"/>
    </source>
</evidence>
<dbReference type="InterPro" id="IPR045584">
    <property type="entry name" value="Pilin-like"/>
</dbReference>
<proteinExistence type="predicted"/>
<protein>
    <recommendedName>
        <fullName evidence="3">Type II secretion system protein GspH</fullName>
    </recommendedName>
</protein>
<dbReference type="Proteomes" id="UP000620596">
    <property type="component" value="Unassembled WGS sequence"/>
</dbReference>
<evidence type="ECO:0008006" key="3">
    <source>
        <dbReference type="Google" id="ProtNLM"/>
    </source>
</evidence>
<dbReference type="SUPFAM" id="SSF54523">
    <property type="entry name" value="Pili subunits"/>
    <property type="match status" value="1"/>
</dbReference>